<dbReference type="EMBL" id="LSSM01002559">
    <property type="protein sequence ID" value="OMJ21252.1"/>
    <property type="molecule type" value="Genomic_DNA"/>
</dbReference>
<keyword evidence="3" id="KW-1185">Reference proteome</keyword>
<reference evidence="3" key="2">
    <citation type="submission" date="2017-01" db="EMBL/GenBank/DDBJ databases">
        <authorList>
            <person name="Wang Y."/>
            <person name="White M."/>
            <person name="Kvist S."/>
            <person name="Moncalvo J.-M."/>
        </authorList>
    </citation>
    <scope>NUCLEOTIDE SEQUENCE [LARGE SCALE GENOMIC DNA]</scope>
    <source>
        <strain evidence="3">ID-206-W2</strain>
    </source>
</reference>
<evidence type="ECO:0000313" key="3">
    <source>
        <dbReference type="Proteomes" id="UP000187429"/>
    </source>
</evidence>
<evidence type="ECO:0000313" key="2">
    <source>
        <dbReference type="EMBL" id="OMJ21252.1"/>
    </source>
</evidence>
<dbReference type="EMBL" id="LSSM01003924">
    <property type="protein sequence ID" value="OMJ16371.1"/>
    <property type="molecule type" value="Genomic_DNA"/>
</dbReference>
<dbReference type="AlphaFoldDB" id="A0A1R1XP09"/>
<proteinExistence type="predicted"/>
<protein>
    <submittedName>
        <fullName evidence="1">Uncharacterized protein</fullName>
    </submittedName>
</protein>
<sequence>MIRRDDEPIPFLFQKRLFLNSIQAIVIEPRLNIDHTVLDEESKVFRVVDFLTAGFRFSDGKDACSFSNKGFLVS</sequence>
<evidence type="ECO:0000313" key="1">
    <source>
        <dbReference type="EMBL" id="OMJ16371.1"/>
    </source>
</evidence>
<gene>
    <name evidence="2" type="ORF">AYI69_g5900</name>
    <name evidence="1" type="ORF">AYI69_g7860</name>
</gene>
<dbReference type="Proteomes" id="UP000187429">
    <property type="component" value="Unassembled WGS sequence"/>
</dbReference>
<accession>A0A1R1XP09</accession>
<comment type="caution">
    <text evidence="1">The sequence shown here is derived from an EMBL/GenBank/DDBJ whole genome shotgun (WGS) entry which is preliminary data.</text>
</comment>
<reference evidence="1" key="1">
    <citation type="submission" date="2017-01" db="EMBL/GenBank/DDBJ databases">
        <authorList>
            <person name="Mah S.A."/>
            <person name="Swanson W.J."/>
            <person name="Moy G.W."/>
            <person name="Vacquier V.D."/>
        </authorList>
    </citation>
    <scope>NUCLEOTIDE SEQUENCE [LARGE SCALE GENOMIC DNA]</scope>
    <source>
        <strain evidence="1">ID-206-W2</strain>
    </source>
</reference>
<organism evidence="1 3">
    <name type="scientific">Smittium culicis</name>
    <dbReference type="NCBI Taxonomy" id="133412"/>
    <lineage>
        <taxon>Eukaryota</taxon>
        <taxon>Fungi</taxon>
        <taxon>Fungi incertae sedis</taxon>
        <taxon>Zoopagomycota</taxon>
        <taxon>Kickxellomycotina</taxon>
        <taxon>Harpellomycetes</taxon>
        <taxon>Harpellales</taxon>
        <taxon>Legeriomycetaceae</taxon>
        <taxon>Smittium</taxon>
    </lineage>
</organism>
<name>A0A1R1XP09_9FUNG</name>